<feature type="domain" description="DUF6602" evidence="2">
    <location>
        <begin position="34"/>
        <end position="133"/>
    </location>
</feature>
<protein>
    <recommendedName>
        <fullName evidence="2">DUF6602 domain-containing protein</fullName>
    </recommendedName>
</protein>
<proteinExistence type="predicted"/>
<dbReference type="Pfam" id="PF20247">
    <property type="entry name" value="DUF6602"/>
    <property type="match status" value="1"/>
</dbReference>
<dbReference type="OrthoDB" id="1409252at2"/>
<accession>A0A369I1L6</accession>
<dbReference type="RefSeq" id="WP_114464555.1">
    <property type="nucleotide sequence ID" value="NZ_QPIW01000046.1"/>
</dbReference>
<keyword evidence="1" id="KW-0472">Membrane</keyword>
<evidence type="ECO:0000313" key="3">
    <source>
        <dbReference type="EMBL" id="RDB02367.1"/>
    </source>
</evidence>
<evidence type="ECO:0000256" key="1">
    <source>
        <dbReference type="SAM" id="Phobius"/>
    </source>
</evidence>
<evidence type="ECO:0000259" key="2">
    <source>
        <dbReference type="Pfam" id="PF20247"/>
    </source>
</evidence>
<sequence>MGNRIIKKILEAETAQFRTNFSAISKDIFYDPEKKRIFHNGEFGSYREKIVKDFLKQLIPQRFSIGTGFIVNSIDEVSTQCDLIFYDFDQTPLIKDSQNQTFFPAETVGGIIEVKSVLNYTDFKKALNKMARNKMLRNENNLKKFKCYNSLESDSQIIGNPFNDFFSCLVCNKLTFDPFLMDSNDIYEQDIPPRYWHNLILSVDDGGLLLYRGPEMKLTPYPILPGQTLAQFFYTIKTDDLPYLEMYEFAQFLFLGLSGVNLYIPELYYYLKD</sequence>
<comment type="caution">
    <text evidence="3">The sequence shown here is derived from an EMBL/GenBank/DDBJ whole genome shotgun (WGS) entry which is preliminary data.</text>
</comment>
<keyword evidence="1" id="KW-0812">Transmembrane</keyword>
<dbReference type="InterPro" id="IPR046537">
    <property type="entry name" value="DUF6602"/>
</dbReference>
<feature type="transmembrane region" description="Helical" evidence="1">
    <location>
        <begin position="252"/>
        <end position="271"/>
    </location>
</feature>
<dbReference type="EMBL" id="QPIW01000046">
    <property type="protein sequence ID" value="RDB02367.1"/>
    <property type="molecule type" value="Genomic_DNA"/>
</dbReference>
<organism evidence="3 4">
    <name type="scientific">Runella aurantiaca</name>
    <dbReference type="NCBI Taxonomy" id="2282308"/>
    <lineage>
        <taxon>Bacteria</taxon>
        <taxon>Pseudomonadati</taxon>
        <taxon>Bacteroidota</taxon>
        <taxon>Cytophagia</taxon>
        <taxon>Cytophagales</taxon>
        <taxon>Spirosomataceae</taxon>
        <taxon>Runella</taxon>
    </lineage>
</organism>
<evidence type="ECO:0000313" key="4">
    <source>
        <dbReference type="Proteomes" id="UP000253141"/>
    </source>
</evidence>
<dbReference type="Proteomes" id="UP000253141">
    <property type="component" value="Unassembled WGS sequence"/>
</dbReference>
<keyword evidence="1" id="KW-1133">Transmembrane helix</keyword>
<keyword evidence="4" id="KW-1185">Reference proteome</keyword>
<reference evidence="3 4" key="1">
    <citation type="submission" date="2018-07" db="EMBL/GenBank/DDBJ databases">
        <title>Genome analysis of Runella aurantiaca.</title>
        <authorList>
            <person name="Yang X."/>
        </authorList>
    </citation>
    <scope>NUCLEOTIDE SEQUENCE [LARGE SCALE GENOMIC DNA]</scope>
    <source>
        <strain evidence="3 4">YX9</strain>
    </source>
</reference>
<dbReference type="CDD" id="cd21173">
    <property type="entry name" value="NucC-like"/>
    <property type="match status" value="1"/>
</dbReference>
<name>A0A369I1L6_9BACT</name>
<dbReference type="AlphaFoldDB" id="A0A369I1L6"/>
<gene>
    <name evidence="3" type="ORF">DVG78_29275</name>
</gene>